<feature type="transmembrane region" description="Helical" evidence="7">
    <location>
        <begin position="193"/>
        <end position="213"/>
    </location>
</feature>
<gene>
    <name evidence="9" type="ORF">FHX68_1245</name>
</gene>
<keyword evidence="5 7" id="KW-1133">Transmembrane helix</keyword>
<feature type="transmembrane region" description="Helical" evidence="7">
    <location>
        <begin position="24"/>
        <end position="47"/>
    </location>
</feature>
<dbReference type="InterPro" id="IPR035906">
    <property type="entry name" value="MetI-like_sf"/>
</dbReference>
<dbReference type="PROSITE" id="PS50928">
    <property type="entry name" value="ABC_TM1"/>
    <property type="match status" value="1"/>
</dbReference>
<feature type="transmembrane region" description="Helical" evidence="7">
    <location>
        <begin position="93"/>
        <end position="111"/>
    </location>
</feature>
<dbReference type="Gene3D" id="1.10.3720.10">
    <property type="entry name" value="MetI-like"/>
    <property type="match status" value="1"/>
</dbReference>
<proteinExistence type="inferred from homology"/>
<dbReference type="EMBL" id="VFPS01000002">
    <property type="protein sequence ID" value="TQM98554.1"/>
    <property type="molecule type" value="Genomic_DNA"/>
</dbReference>
<evidence type="ECO:0000256" key="2">
    <source>
        <dbReference type="ARBA" id="ARBA00022448"/>
    </source>
</evidence>
<dbReference type="GO" id="GO:0048473">
    <property type="term" value="P:D-methionine transmembrane transport"/>
    <property type="evidence" value="ECO:0007669"/>
    <property type="project" value="TreeGrafter"/>
</dbReference>
<evidence type="ECO:0000256" key="5">
    <source>
        <dbReference type="ARBA" id="ARBA00022989"/>
    </source>
</evidence>
<accession>A0A4Y3UTL8</accession>
<protein>
    <submittedName>
        <fullName evidence="9">D-methionine transport system permease protein</fullName>
    </submittedName>
</protein>
<dbReference type="Proteomes" id="UP000319804">
    <property type="component" value="Unassembled WGS sequence"/>
</dbReference>
<sequence>MTWLTDLLAEYGDDMLEALAETGYMLVVSLAAAVIIGLPLGVTVFLTRAGGFAENRALWRVGNLYINIVRSFPFLLLVVFLIPFTRLVMGTTFGTQAATLPLCVVAVAIYARLVEQILLEVPPGISRVATSMGATVPQAVGQFFLPEARSGLVYALTSAAISLLSYSTVLGVVGGGGIGDFAMRYGYQEYNDALMYLTILIIIVCVLLIQLIGHRISVRLDHR</sequence>
<dbReference type="InterPro" id="IPR051322">
    <property type="entry name" value="AA_ABC_Transporter_Permease"/>
</dbReference>
<evidence type="ECO:0000256" key="4">
    <source>
        <dbReference type="ARBA" id="ARBA00022692"/>
    </source>
</evidence>
<comment type="similarity">
    <text evidence="7">Belongs to the binding-protein-dependent transport system permease family.</text>
</comment>
<name>A0A4Y3UTL8_9MICO</name>
<dbReference type="CDD" id="cd06261">
    <property type="entry name" value="TM_PBP2"/>
    <property type="match status" value="1"/>
</dbReference>
<reference evidence="9 10" key="1">
    <citation type="submission" date="2019-06" db="EMBL/GenBank/DDBJ databases">
        <title>Sequencing the genomes of 1000 actinobacteria strains.</title>
        <authorList>
            <person name="Klenk H.-P."/>
        </authorList>
    </citation>
    <scope>NUCLEOTIDE SEQUENCE [LARGE SCALE GENOMIC DNA]</scope>
    <source>
        <strain evidence="9 10">DSM 20427</strain>
    </source>
</reference>
<dbReference type="Pfam" id="PF00528">
    <property type="entry name" value="BPD_transp_1"/>
    <property type="match status" value="1"/>
</dbReference>
<dbReference type="InterPro" id="IPR000515">
    <property type="entry name" value="MetI-like"/>
</dbReference>
<organism evidence="9 10">
    <name type="scientific">Microbacterium lacticum</name>
    <dbReference type="NCBI Taxonomy" id="33885"/>
    <lineage>
        <taxon>Bacteria</taxon>
        <taxon>Bacillati</taxon>
        <taxon>Actinomycetota</taxon>
        <taxon>Actinomycetes</taxon>
        <taxon>Micrococcales</taxon>
        <taxon>Microbacteriaceae</taxon>
        <taxon>Microbacterium</taxon>
    </lineage>
</organism>
<evidence type="ECO:0000313" key="10">
    <source>
        <dbReference type="Proteomes" id="UP000319804"/>
    </source>
</evidence>
<comment type="caution">
    <text evidence="9">The sequence shown here is derived from an EMBL/GenBank/DDBJ whole genome shotgun (WGS) entry which is preliminary data.</text>
</comment>
<evidence type="ECO:0000256" key="7">
    <source>
        <dbReference type="RuleBase" id="RU363032"/>
    </source>
</evidence>
<keyword evidence="10" id="KW-1185">Reference proteome</keyword>
<evidence type="ECO:0000256" key="6">
    <source>
        <dbReference type="ARBA" id="ARBA00023136"/>
    </source>
</evidence>
<feature type="transmembrane region" description="Helical" evidence="7">
    <location>
        <begin position="68"/>
        <end position="87"/>
    </location>
</feature>
<evidence type="ECO:0000259" key="8">
    <source>
        <dbReference type="PROSITE" id="PS50928"/>
    </source>
</evidence>
<dbReference type="PANTHER" id="PTHR30450:SF14">
    <property type="entry name" value="TRANSPORTER, PERMEASE PROTEIN, PUTATIVE-RELATED"/>
    <property type="match status" value="1"/>
</dbReference>
<feature type="transmembrane region" description="Helical" evidence="7">
    <location>
        <begin position="152"/>
        <end position="173"/>
    </location>
</feature>
<keyword evidence="3" id="KW-1003">Cell membrane</keyword>
<comment type="subcellular location">
    <subcellularLocation>
        <location evidence="1 7">Cell membrane</location>
        <topology evidence="1 7">Multi-pass membrane protein</topology>
    </subcellularLocation>
</comment>
<keyword evidence="6 7" id="KW-0472">Membrane</keyword>
<evidence type="ECO:0000256" key="3">
    <source>
        <dbReference type="ARBA" id="ARBA00022475"/>
    </source>
</evidence>
<dbReference type="GO" id="GO:0005886">
    <property type="term" value="C:plasma membrane"/>
    <property type="evidence" value="ECO:0007669"/>
    <property type="project" value="UniProtKB-SubCell"/>
</dbReference>
<dbReference type="SUPFAM" id="SSF161098">
    <property type="entry name" value="MetI-like"/>
    <property type="match status" value="1"/>
</dbReference>
<keyword evidence="4 7" id="KW-0812">Transmembrane</keyword>
<dbReference type="AlphaFoldDB" id="A0A4Y3UTL8"/>
<feature type="domain" description="ABC transmembrane type-1" evidence="8">
    <location>
        <begin position="19"/>
        <end position="213"/>
    </location>
</feature>
<dbReference type="OrthoDB" id="9793490at2"/>
<keyword evidence="2 7" id="KW-0813">Transport</keyword>
<evidence type="ECO:0000313" key="9">
    <source>
        <dbReference type="EMBL" id="TQM98554.1"/>
    </source>
</evidence>
<dbReference type="RefSeq" id="WP_141381377.1">
    <property type="nucleotide sequence ID" value="NZ_BJNA01000068.1"/>
</dbReference>
<evidence type="ECO:0000256" key="1">
    <source>
        <dbReference type="ARBA" id="ARBA00004651"/>
    </source>
</evidence>
<dbReference type="PANTHER" id="PTHR30450">
    <property type="entry name" value="ABC TRANSPORTER PERMEASE"/>
    <property type="match status" value="1"/>
</dbReference>